<dbReference type="PANTHER" id="PTHR48071:SF18">
    <property type="entry name" value="DELETED IN MALIGNANT BRAIN TUMORS 1 PROTEIN-RELATED"/>
    <property type="match status" value="1"/>
</dbReference>
<dbReference type="PROSITE" id="PS50287">
    <property type="entry name" value="SRCR_2"/>
    <property type="match status" value="1"/>
</dbReference>
<keyword evidence="6" id="KW-1185">Reference proteome</keyword>
<keyword evidence="3" id="KW-0812">Transmembrane</keyword>
<sequence>MTQQCLYPKQLMKLPLSFVFNSLGIFGTSYYILHTCTNSVAAIGCPIFRHIHIESVKDESGCTSIGTSSVKTHLITSCDKKRKCSTGTSTSVFHDRFVSVSYECKESTDSPVTDSTQSTSSDDELDMTTISTAYVTNESDMLPMFRFDNDSRIEINHHTLNNTVYLCSYRWDDSDAGVLCKTLNKTWTGHAIDEDKLFDLDTAPYSLHCNGLETSLFECNYTIDQQGCNISKVAGAICCQGTGRPGECLTNTSTMISSLTQDSSTIGVAVGIPLALIALVGFIIAIVFIRRRYICTNSDKKISNSMRKNADNNYIGQQGISLPQYPSNNRIVCDQATNSTPTQGIGGIQEYSHPSKDATSLYSLSEEGVYDKANENRHVVNDTAVYSRAIDTMYDSTDQHNIEESKDGTYDHVFGVAVGIPLALIALVGFIIAIVFIRRRYICTNSDKKISNSMRKNADDNCLGQQGISLPQYPSNNRIVCDQDTNSTSTQGIEGIQEYSHPSKDATSLYSLSEEGVYDKANEKRYVVNDTAVYSRAIDTMYDSTDQHNGQERKEGTYDHVFGQKTEDYYDITTRT</sequence>
<evidence type="ECO:0000259" key="4">
    <source>
        <dbReference type="PROSITE" id="PS50287"/>
    </source>
</evidence>
<dbReference type="PANTHER" id="PTHR48071">
    <property type="entry name" value="SRCR DOMAIN-CONTAINING PROTEIN"/>
    <property type="match status" value="1"/>
</dbReference>
<dbReference type="Gene3D" id="3.10.250.10">
    <property type="entry name" value="SRCR-like domain"/>
    <property type="match status" value="1"/>
</dbReference>
<dbReference type="CDD" id="cd22823">
    <property type="entry name" value="Gal_Rha_Lectin"/>
    <property type="match status" value="1"/>
</dbReference>
<organism evidence="5 6">
    <name type="scientific">Mytilus galloprovincialis</name>
    <name type="common">Mediterranean mussel</name>
    <dbReference type="NCBI Taxonomy" id="29158"/>
    <lineage>
        <taxon>Eukaryota</taxon>
        <taxon>Metazoa</taxon>
        <taxon>Spiralia</taxon>
        <taxon>Lophotrochozoa</taxon>
        <taxon>Mollusca</taxon>
        <taxon>Bivalvia</taxon>
        <taxon>Autobranchia</taxon>
        <taxon>Pteriomorphia</taxon>
        <taxon>Mytilida</taxon>
        <taxon>Mytiloidea</taxon>
        <taxon>Mytilidae</taxon>
        <taxon>Mytilinae</taxon>
        <taxon>Mytilus</taxon>
    </lineage>
</organism>
<dbReference type="InterPro" id="IPR036772">
    <property type="entry name" value="SRCR-like_dom_sf"/>
</dbReference>
<dbReference type="EMBL" id="UYJE01002243">
    <property type="protein sequence ID" value="VDI08984.1"/>
    <property type="molecule type" value="Genomic_DNA"/>
</dbReference>
<gene>
    <name evidence="5" type="ORF">MGAL_10B043313</name>
</gene>
<name>A0A8B6CTM7_MYTGA</name>
<evidence type="ECO:0000256" key="1">
    <source>
        <dbReference type="ARBA" id="ARBA00023157"/>
    </source>
</evidence>
<accession>A0A8B6CTM7</accession>
<dbReference type="OrthoDB" id="6174819at2759"/>
<evidence type="ECO:0000256" key="3">
    <source>
        <dbReference type="SAM" id="Phobius"/>
    </source>
</evidence>
<dbReference type="SMART" id="SM00202">
    <property type="entry name" value="SR"/>
    <property type="match status" value="1"/>
</dbReference>
<dbReference type="GO" id="GO:0016020">
    <property type="term" value="C:membrane"/>
    <property type="evidence" value="ECO:0007669"/>
    <property type="project" value="InterPro"/>
</dbReference>
<dbReference type="SUPFAM" id="SSF56487">
    <property type="entry name" value="SRCR-like"/>
    <property type="match status" value="1"/>
</dbReference>
<feature type="transmembrane region" description="Helical" evidence="3">
    <location>
        <begin position="413"/>
        <end position="437"/>
    </location>
</feature>
<keyword evidence="3" id="KW-1133">Transmembrane helix</keyword>
<protein>
    <recommendedName>
        <fullName evidence="4">SRCR domain-containing protein</fullName>
    </recommendedName>
</protein>
<feature type="disulfide bond" evidence="2">
    <location>
        <begin position="209"/>
        <end position="219"/>
    </location>
</feature>
<reference evidence="5" key="1">
    <citation type="submission" date="2018-11" db="EMBL/GenBank/DDBJ databases">
        <authorList>
            <person name="Alioto T."/>
            <person name="Alioto T."/>
        </authorList>
    </citation>
    <scope>NUCLEOTIDE SEQUENCE</scope>
</reference>
<comment type="caution">
    <text evidence="2">Lacks conserved residue(s) required for the propagation of feature annotation.</text>
</comment>
<feature type="transmembrane region" description="Helical" evidence="3">
    <location>
        <begin position="266"/>
        <end position="289"/>
    </location>
</feature>
<keyword evidence="3" id="KW-0472">Membrane</keyword>
<dbReference type="Proteomes" id="UP000596742">
    <property type="component" value="Unassembled WGS sequence"/>
</dbReference>
<evidence type="ECO:0000313" key="6">
    <source>
        <dbReference type="Proteomes" id="UP000596742"/>
    </source>
</evidence>
<comment type="caution">
    <text evidence="5">The sequence shown here is derived from an EMBL/GenBank/DDBJ whole genome shotgun (WGS) entry which is preliminary data.</text>
</comment>
<evidence type="ECO:0000256" key="2">
    <source>
        <dbReference type="PROSITE-ProRule" id="PRU00196"/>
    </source>
</evidence>
<dbReference type="AlphaFoldDB" id="A0A8B6CTM7"/>
<proteinExistence type="predicted"/>
<feature type="domain" description="SRCR" evidence="4">
    <location>
        <begin position="133"/>
        <end position="239"/>
    </location>
</feature>
<dbReference type="InterPro" id="IPR001190">
    <property type="entry name" value="SRCR"/>
</dbReference>
<dbReference type="Pfam" id="PF00530">
    <property type="entry name" value="SRCR"/>
    <property type="match status" value="1"/>
</dbReference>
<keyword evidence="1 2" id="KW-1015">Disulfide bond</keyword>
<evidence type="ECO:0000313" key="5">
    <source>
        <dbReference type="EMBL" id="VDI08984.1"/>
    </source>
</evidence>